<dbReference type="STRING" id="1348612.A0A397JWU4"/>
<accession>A0A397JWU4</accession>
<dbReference type="GO" id="GO:0000307">
    <property type="term" value="C:cyclin-dependent protein kinase holoenzyme complex"/>
    <property type="evidence" value="ECO:0007669"/>
    <property type="project" value="TreeGrafter"/>
</dbReference>
<dbReference type="CDD" id="cd20557">
    <property type="entry name" value="CYCLIN_ScPCL1-like"/>
    <property type="match status" value="1"/>
</dbReference>
<dbReference type="EMBL" id="PQFF01000017">
    <property type="protein sequence ID" value="RHZ88920.1"/>
    <property type="molecule type" value="Genomic_DNA"/>
</dbReference>
<protein>
    <recommendedName>
        <fullName evidence="3">Cyclin N-terminal domain-containing protein</fullName>
    </recommendedName>
</protein>
<gene>
    <name evidence="1" type="ORF">Glove_19g16</name>
</gene>
<dbReference type="GO" id="GO:0016538">
    <property type="term" value="F:cyclin-dependent protein serine/threonine kinase regulator activity"/>
    <property type="evidence" value="ECO:0007669"/>
    <property type="project" value="TreeGrafter"/>
</dbReference>
<evidence type="ECO:0000313" key="2">
    <source>
        <dbReference type="Proteomes" id="UP000266861"/>
    </source>
</evidence>
<dbReference type="GO" id="GO:0019901">
    <property type="term" value="F:protein kinase binding"/>
    <property type="evidence" value="ECO:0007669"/>
    <property type="project" value="InterPro"/>
</dbReference>
<dbReference type="PANTHER" id="PTHR15615:SF27">
    <property type="entry name" value="PHO85 CYCLIN CLG1"/>
    <property type="match status" value="1"/>
</dbReference>
<dbReference type="Gene3D" id="1.10.472.10">
    <property type="entry name" value="Cyclin-like"/>
    <property type="match status" value="1"/>
</dbReference>
<dbReference type="SUPFAM" id="SSF47954">
    <property type="entry name" value="Cyclin-like"/>
    <property type="match status" value="1"/>
</dbReference>
<organism evidence="1 2">
    <name type="scientific">Diversispora epigaea</name>
    <dbReference type="NCBI Taxonomy" id="1348612"/>
    <lineage>
        <taxon>Eukaryota</taxon>
        <taxon>Fungi</taxon>
        <taxon>Fungi incertae sedis</taxon>
        <taxon>Mucoromycota</taxon>
        <taxon>Glomeromycotina</taxon>
        <taxon>Glomeromycetes</taxon>
        <taxon>Diversisporales</taxon>
        <taxon>Diversisporaceae</taxon>
        <taxon>Diversispora</taxon>
    </lineage>
</organism>
<evidence type="ECO:0008006" key="3">
    <source>
        <dbReference type="Google" id="ProtNLM"/>
    </source>
</evidence>
<dbReference type="Pfam" id="PF08613">
    <property type="entry name" value="Cyclin"/>
    <property type="match status" value="1"/>
</dbReference>
<evidence type="ECO:0000313" key="1">
    <source>
        <dbReference type="EMBL" id="RHZ88920.1"/>
    </source>
</evidence>
<dbReference type="InterPro" id="IPR013922">
    <property type="entry name" value="Cyclin_PHO80-like"/>
</dbReference>
<dbReference type="Proteomes" id="UP000266861">
    <property type="component" value="Unassembled WGS sequence"/>
</dbReference>
<comment type="caution">
    <text evidence="1">The sequence shown here is derived from an EMBL/GenBank/DDBJ whole genome shotgun (WGS) entry which is preliminary data.</text>
</comment>
<dbReference type="GO" id="GO:0005634">
    <property type="term" value="C:nucleus"/>
    <property type="evidence" value="ECO:0007669"/>
    <property type="project" value="TreeGrafter"/>
</dbReference>
<dbReference type="InterPro" id="IPR036915">
    <property type="entry name" value="Cyclin-like_sf"/>
</dbReference>
<sequence>MQNLTSNKRATKSTPHVLGELSASVVVKMWGWKKYGSYRSASLHFKEFCTEMISKSPISETTVFLSLKYVQRYIKKGNNLNFTNEYQLFTIALMLANKWHNDMIYATKFWAEISHISQTDIDTFEISFLRSLNFKMHITGEKYSFWLSCLKNYHLTGKLEHLFAIKIKKTTCFVLSLPEPSFSHNQTNNAKVIGPLIGFERNIEVSYHTKEYKLFAVMDYQEVENNDQEKEDYFHVKKKLKTRIRLNIVYCIKLLDQIFLKECRYLLIELYLSFLVRMRLSYTNDVFLPLEIRNWGKALQQSLFGAQNVKKNYNKEGFCDSDEDKDDDETVHPIFGKMYKVAKDHNRNVWNNIIIFTKGTNDRKFYTENNFTNDKLNEYGIYKRPNPAKYESLTEEHLEHLIRPKCHMETKLVHQSTQPEYRYEVKDAHQQSSTLYKHKVENVSSEGCKRFIIVAREISDLLGARGIWNALKFVKTVRMIQIRLVVNIVEN</sequence>
<dbReference type="PANTHER" id="PTHR15615">
    <property type="match status" value="1"/>
</dbReference>
<dbReference type="OrthoDB" id="244495at2759"/>
<name>A0A397JWU4_9GLOM</name>
<keyword evidence="2" id="KW-1185">Reference proteome</keyword>
<proteinExistence type="predicted"/>
<reference evidence="1 2" key="1">
    <citation type="submission" date="2018-08" db="EMBL/GenBank/DDBJ databases">
        <title>Genome and evolution of the arbuscular mycorrhizal fungus Diversispora epigaea (formerly Glomus versiforme) and its bacterial endosymbionts.</title>
        <authorList>
            <person name="Sun X."/>
            <person name="Fei Z."/>
            <person name="Harrison M."/>
        </authorList>
    </citation>
    <scope>NUCLEOTIDE SEQUENCE [LARGE SCALE GENOMIC DNA]</scope>
    <source>
        <strain evidence="1 2">IT104</strain>
    </source>
</reference>
<dbReference type="AlphaFoldDB" id="A0A397JWU4"/>